<sequence length="131" mass="14169">MAASDSRMAGHGECPNFYSCLWRGNENIFTEEFPTVWRAAADMDLTSVSATSCQCAASGRRLAPTLFSSAALTTTYPARHWSKRQRSESVAMETIIFLSTKVILSGEGSLGVASSCQEEDNNGGSHHTRAE</sequence>
<keyword evidence="2" id="KW-1185">Reference proteome</keyword>
<comment type="caution">
    <text evidence="1">The sequence shown here is derived from an EMBL/GenBank/DDBJ whole genome shotgun (WGS) entry which is preliminary data.</text>
</comment>
<dbReference type="EMBL" id="JAWDGP010006665">
    <property type="protein sequence ID" value="KAK3737199.1"/>
    <property type="molecule type" value="Genomic_DNA"/>
</dbReference>
<dbReference type="AlphaFoldDB" id="A0AAE0Y998"/>
<reference evidence="1" key="1">
    <citation type="journal article" date="2023" name="G3 (Bethesda)">
        <title>A reference genome for the long-term kleptoplast-retaining sea slug Elysia crispata morphotype clarki.</title>
        <authorList>
            <person name="Eastman K.E."/>
            <person name="Pendleton A.L."/>
            <person name="Shaikh M.A."/>
            <person name="Suttiyut T."/>
            <person name="Ogas R."/>
            <person name="Tomko P."/>
            <person name="Gavelis G."/>
            <person name="Widhalm J.R."/>
            <person name="Wisecaver J.H."/>
        </authorList>
    </citation>
    <scope>NUCLEOTIDE SEQUENCE</scope>
    <source>
        <strain evidence="1">ECLA1</strain>
    </source>
</reference>
<organism evidence="1 2">
    <name type="scientific">Elysia crispata</name>
    <name type="common">lettuce slug</name>
    <dbReference type="NCBI Taxonomy" id="231223"/>
    <lineage>
        <taxon>Eukaryota</taxon>
        <taxon>Metazoa</taxon>
        <taxon>Spiralia</taxon>
        <taxon>Lophotrochozoa</taxon>
        <taxon>Mollusca</taxon>
        <taxon>Gastropoda</taxon>
        <taxon>Heterobranchia</taxon>
        <taxon>Euthyneura</taxon>
        <taxon>Panpulmonata</taxon>
        <taxon>Sacoglossa</taxon>
        <taxon>Placobranchoidea</taxon>
        <taxon>Plakobranchidae</taxon>
        <taxon>Elysia</taxon>
    </lineage>
</organism>
<name>A0AAE0Y998_9GAST</name>
<accession>A0AAE0Y998</accession>
<gene>
    <name evidence="1" type="ORF">RRG08_016503</name>
</gene>
<dbReference type="Proteomes" id="UP001283361">
    <property type="component" value="Unassembled WGS sequence"/>
</dbReference>
<evidence type="ECO:0000313" key="2">
    <source>
        <dbReference type="Proteomes" id="UP001283361"/>
    </source>
</evidence>
<protein>
    <submittedName>
        <fullName evidence="1">Uncharacterized protein</fullName>
    </submittedName>
</protein>
<evidence type="ECO:0000313" key="1">
    <source>
        <dbReference type="EMBL" id="KAK3737199.1"/>
    </source>
</evidence>
<proteinExistence type="predicted"/>